<keyword evidence="1" id="KW-0732">Signal</keyword>
<proteinExistence type="predicted"/>
<evidence type="ECO:0000313" key="2">
    <source>
        <dbReference type="EMBL" id="CAD2192791.1"/>
    </source>
</evidence>
<protein>
    <submittedName>
        <fullName evidence="2">Uncharacterized protein</fullName>
    </submittedName>
</protein>
<organism evidence="2 3">
    <name type="scientific">Meloidogyne enterolobii</name>
    <name type="common">Root-knot nematode worm</name>
    <name type="synonym">Meloidogyne mayaguensis</name>
    <dbReference type="NCBI Taxonomy" id="390850"/>
    <lineage>
        <taxon>Eukaryota</taxon>
        <taxon>Metazoa</taxon>
        <taxon>Ecdysozoa</taxon>
        <taxon>Nematoda</taxon>
        <taxon>Chromadorea</taxon>
        <taxon>Rhabditida</taxon>
        <taxon>Tylenchina</taxon>
        <taxon>Tylenchomorpha</taxon>
        <taxon>Tylenchoidea</taxon>
        <taxon>Meloidogynidae</taxon>
        <taxon>Meloidogyninae</taxon>
        <taxon>Meloidogyne</taxon>
    </lineage>
</organism>
<evidence type="ECO:0000313" key="3">
    <source>
        <dbReference type="Proteomes" id="UP000580250"/>
    </source>
</evidence>
<dbReference type="AlphaFoldDB" id="A0A6V7X0F7"/>
<gene>
    <name evidence="2" type="ORF">MENT_LOCUS45706</name>
</gene>
<sequence length="99" mass="11303">MFKSSLLFVSIFFTILLVSNKFTEIFAAPRHPCEGKCNTLERGDHCCFISPYPHLDYETTCCKPYIACDSFNGGCKLEIGKINFDGKKEKKKNKKIKIL</sequence>
<accession>A0A6V7X0F7</accession>
<dbReference type="EMBL" id="CAJEWN010000977">
    <property type="protein sequence ID" value="CAD2192791.1"/>
    <property type="molecule type" value="Genomic_DNA"/>
</dbReference>
<feature type="chain" id="PRO_5027935943" evidence="1">
    <location>
        <begin position="28"/>
        <end position="99"/>
    </location>
</feature>
<reference evidence="2 3" key="1">
    <citation type="submission" date="2020-08" db="EMBL/GenBank/DDBJ databases">
        <authorList>
            <person name="Koutsovoulos G."/>
            <person name="Danchin GJ E."/>
        </authorList>
    </citation>
    <scope>NUCLEOTIDE SEQUENCE [LARGE SCALE GENOMIC DNA]</scope>
</reference>
<comment type="caution">
    <text evidence="2">The sequence shown here is derived from an EMBL/GenBank/DDBJ whole genome shotgun (WGS) entry which is preliminary data.</text>
</comment>
<name>A0A6V7X0F7_MELEN</name>
<dbReference type="Proteomes" id="UP000580250">
    <property type="component" value="Unassembled WGS sequence"/>
</dbReference>
<evidence type="ECO:0000256" key="1">
    <source>
        <dbReference type="SAM" id="SignalP"/>
    </source>
</evidence>
<feature type="signal peptide" evidence="1">
    <location>
        <begin position="1"/>
        <end position="27"/>
    </location>
</feature>